<comment type="caution">
    <text evidence="9">The sequence shown here is derived from an EMBL/GenBank/DDBJ whole genome shotgun (WGS) entry which is preliminary data.</text>
</comment>
<sequence length="775" mass="84803">MAAFGDAPFFDAPAASNVALGQTTNQSFLSCVENDLDLPQDRPATGSPSEGSLDRRRKAYRRSFLPTLGDAAPSSGVRSLGTADCVVMADVEMPSPNSGPRSSRATVLQPSLPPRLVQVGHANPSAESMMELSVRSRPFYGTETPPAQTDADEEYGSQEPLADSTGATHHYGGIELSMDGVTLRRRKPWWLRHRMVTQLDSCSLRIPPGSVHCITSLSSTYSRCALAVLAGVRAVAHAEGAALANAYPTTVLRYRRQVGYVTSLDGILLEATVFENLLFATQLRFHVDAQTERELIRKAAADALLTDYLDIRASLLNPARRYLLALAMELVAEPIVLLLEDPLSFFSLAHLQLFVRMLHRLRHRNPSGTVVWSGSAIPWTLFDDIDSLTLLSTEGRTFYTGHKKDVEAFLQEDLGILRVPGEDVVDIMAQTEVDTLAVTRASFLFRNSRYHRQLQQGLQAHRARIATNAFATLPDTTRAPPRYLRVQWLLLAYALRGNVLGRVALVLWAGLVVVILLVCALVALTDGEGQGNMQNVRGTLFLLLSCSVQINSIFLKAELRNWRMFQLLKKNLYISVTPYFVATIVRVAAPRLCFALAGWICAAVIFQKAAVVSLSITMALTSFTHACLGLVAVYWFPRFDYLLLLNHIYYGYCVIISGFLVSLTSIPRFLQFLSILRIGYGGLLAAELRGRTFGCDSASSGSEMESGSRISSRASAFLAPSASCYTGQQYLDFIGLSDDSWGMSVLILLVLSVGITITLGLSMHITSGATLLSST</sequence>
<name>A0A504XAP8_LEIDO</name>
<dbReference type="GO" id="GO:0042626">
    <property type="term" value="F:ATPase-coupled transmembrane transporter activity"/>
    <property type="evidence" value="ECO:0007669"/>
    <property type="project" value="TreeGrafter"/>
</dbReference>
<feature type="region of interest" description="Disordered" evidence="6">
    <location>
        <begin position="140"/>
        <end position="169"/>
    </location>
</feature>
<evidence type="ECO:0000256" key="2">
    <source>
        <dbReference type="ARBA" id="ARBA00022448"/>
    </source>
</evidence>
<dbReference type="VEuPathDB" id="TriTrypDB:LdBPK_271600.1"/>
<dbReference type="AlphaFoldDB" id="A0A504XAP8"/>
<dbReference type="VEuPathDB" id="TriTrypDB:LDHU3_27.2460"/>
<accession>A0A504XAP8</accession>
<dbReference type="Gene3D" id="3.40.50.300">
    <property type="entry name" value="P-loop containing nucleotide triphosphate hydrolases"/>
    <property type="match status" value="1"/>
</dbReference>
<feature type="transmembrane region" description="Helical" evidence="7">
    <location>
        <begin position="576"/>
        <end position="606"/>
    </location>
</feature>
<organism evidence="9 10">
    <name type="scientific">Leishmania donovani</name>
    <dbReference type="NCBI Taxonomy" id="5661"/>
    <lineage>
        <taxon>Eukaryota</taxon>
        <taxon>Discoba</taxon>
        <taxon>Euglenozoa</taxon>
        <taxon>Kinetoplastea</taxon>
        <taxon>Metakinetoplastina</taxon>
        <taxon>Trypanosomatida</taxon>
        <taxon>Trypanosomatidae</taxon>
        <taxon>Leishmaniinae</taxon>
        <taxon>Leishmania</taxon>
    </lineage>
</organism>
<keyword evidence="5 7" id="KW-0472">Membrane</keyword>
<feature type="domain" description="ABC transporter" evidence="8">
    <location>
        <begin position="176"/>
        <end position="419"/>
    </location>
</feature>
<dbReference type="GO" id="GO:0005524">
    <property type="term" value="F:ATP binding"/>
    <property type="evidence" value="ECO:0007669"/>
    <property type="project" value="InterPro"/>
</dbReference>
<feature type="transmembrane region" description="Helical" evidence="7">
    <location>
        <begin position="536"/>
        <end position="555"/>
    </location>
</feature>
<protein>
    <recommendedName>
        <fullName evidence="8">ABC transporter domain-containing protein</fullName>
    </recommendedName>
</protein>
<dbReference type="InterPro" id="IPR027417">
    <property type="entry name" value="P-loop_NTPase"/>
</dbReference>
<dbReference type="FunFam" id="3.40.50.300:FF:004348">
    <property type="entry name" value="Hypothetical_protein_-_conserved"/>
    <property type="match status" value="1"/>
</dbReference>
<evidence type="ECO:0000259" key="8">
    <source>
        <dbReference type="PROSITE" id="PS50893"/>
    </source>
</evidence>
<dbReference type="InterPro" id="IPR003439">
    <property type="entry name" value="ABC_transporter-like_ATP-bd"/>
</dbReference>
<evidence type="ECO:0000256" key="7">
    <source>
        <dbReference type="SAM" id="Phobius"/>
    </source>
</evidence>
<evidence type="ECO:0000313" key="9">
    <source>
        <dbReference type="EMBL" id="TPP46021.1"/>
    </source>
</evidence>
<dbReference type="Proteomes" id="UP000318821">
    <property type="component" value="Unassembled WGS sequence"/>
</dbReference>
<feature type="transmembrane region" description="Helical" evidence="7">
    <location>
        <begin position="741"/>
        <end position="761"/>
    </location>
</feature>
<keyword evidence="4 7" id="KW-1133">Transmembrane helix</keyword>
<dbReference type="SUPFAM" id="SSF52540">
    <property type="entry name" value="P-loop containing nucleoside triphosphate hydrolases"/>
    <property type="match status" value="1"/>
</dbReference>
<proteinExistence type="predicted"/>
<dbReference type="VEuPathDB" id="TriTrypDB:LdCL_270023100"/>
<feature type="transmembrane region" description="Helical" evidence="7">
    <location>
        <begin position="612"/>
        <end position="636"/>
    </location>
</feature>
<evidence type="ECO:0000313" key="10">
    <source>
        <dbReference type="Proteomes" id="UP000318821"/>
    </source>
</evidence>
<comment type="subcellular location">
    <subcellularLocation>
        <location evidence="1">Membrane</location>
        <topology evidence="1">Multi-pass membrane protein</topology>
    </subcellularLocation>
</comment>
<dbReference type="EMBL" id="RHLD01000016">
    <property type="protein sequence ID" value="TPP46021.1"/>
    <property type="molecule type" value="Genomic_DNA"/>
</dbReference>
<feature type="transmembrane region" description="Helical" evidence="7">
    <location>
        <begin position="648"/>
        <end position="670"/>
    </location>
</feature>
<evidence type="ECO:0000256" key="3">
    <source>
        <dbReference type="ARBA" id="ARBA00022692"/>
    </source>
</evidence>
<evidence type="ECO:0000256" key="4">
    <source>
        <dbReference type="ARBA" id="ARBA00022989"/>
    </source>
</evidence>
<reference evidence="10" key="1">
    <citation type="submission" date="2019-02" db="EMBL/GenBank/DDBJ databases">
        <title>FDA dAtabase for Regulatory Grade micrObial Sequences (FDA-ARGOS): Supporting development and validation of Infectious Disease Dx tests.</title>
        <authorList>
            <person name="Duncan R."/>
            <person name="Fisher C."/>
            <person name="Tallon L."/>
            <person name="Sadzewicz L."/>
            <person name="Sengamalay N."/>
            <person name="Ott S."/>
            <person name="Godinez A."/>
            <person name="Nagaraj S."/>
            <person name="Vavikolanu K."/>
            <person name="Vyas G."/>
            <person name="Nadendla S."/>
            <person name="Aluvathingal J."/>
            <person name="Sichtig H."/>
        </authorList>
    </citation>
    <scope>NUCLEOTIDE SEQUENCE [LARGE SCALE GENOMIC DNA]</scope>
    <source>
        <strain evidence="10">FDAARGOS_360</strain>
    </source>
</reference>
<feature type="transmembrane region" description="Helical" evidence="7">
    <location>
        <begin position="503"/>
        <end position="524"/>
    </location>
</feature>
<dbReference type="GO" id="GO:0016887">
    <property type="term" value="F:ATP hydrolysis activity"/>
    <property type="evidence" value="ECO:0007669"/>
    <property type="project" value="InterPro"/>
</dbReference>
<keyword evidence="2" id="KW-0813">Transport</keyword>
<gene>
    <name evidence="9" type="ORF">CGC20_32525</name>
</gene>
<keyword evidence="3 7" id="KW-0812">Transmembrane</keyword>
<dbReference type="PANTHER" id="PTHR48041:SF91">
    <property type="entry name" value="ABC TRANSPORTER G FAMILY MEMBER 28"/>
    <property type="match status" value="1"/>
</dbReference>
<evidence type="ECO:0000256" key="5">
    <source>
        <dbReference type="ARBA" id="ARBA00023136"/>
    </source>
</evidence>
<evidence type="ECO:0000256" key="1">
    <source>
        <dbReference type="ARBA" id="ARBA00004141"/>
    </source>
</evidence>
<dbReference type="GO" id="GO:0016020">
    <property type="term" value="C:membrane"/>
    <property type="evidence" value="ECO:0007669"/>
    <property type="project" value="UniProtKB-SubCell"/>
</dbReference>
<evidence type="ECO:0000256" key="6">
    <source>
        <dbReference type="SAM" id="MobiDB-lite"/>
    </source>
</evidence>
<dbReference type="PANTHER" id="PTHR48041">
    <property type="entry name" value="ABC TRANSPORTER G FAMILY MEMBER 28"/>
    <property type="match status" value="1"/>
</dbReference>
<dbReference type="PROSITE" id="PS50893">
    <property type="entry name" value="ABC_TRANSPORTER_2"/>
    <property type="match status" value="1"/>
</dbReference>
<dbReference type="InterPro" id="IPR050352">
    <property type="entry name" value="ABCG_transporters"/>
</dbReference>